<sequence length="104" mass="10958">MKDMRIGSYSGMALLIVVAALVLVCGCTGGEEGTVTGTGTVTYIDLEGGFYGIVADDGTHYLPMDLDPAFAQDGLRVRFTLKPVDVATIQQWGTPVEVVSIETA</sequence>
<proteinExistence type="predicted"/>
<name>A0A831M0K4_9EURY</name>
<evidence type="ECO:0000313" key="1">
    <source>
        <dbReference type="EMBL" id="HDS63937.1"/>
    </source>
</evidence>
<gene>
    <name evidence="1" type="ORF">ENN52_07450</name>
</gene>
<dbReference type="PROSITE" id="PS51257">
    <property type="entry name" value="PROKAR_LIPOPROTEIN"/>
    <property type="match status" value="1"/>
</dbReference>
<comment type="caution">
    <text evidence="1">The sequence shown here is derived from an EMBL/GenBank/DDBJ whole genome shotgun (WGS) entry which is preliminary data.</text>
</comment>
<reference evidence="1" key="1">
    <citation type="journal article" date="2020" name="mSystems">
        <title>Genome- and Community-Level Interaction Insights into Carbon Utilization and Element Cycling Functions of Hydrothermarchaeota in Hydrothermal Sediment.</title>
        <authorList>
            <person name="Zhou Z."/>
            <person name="Liu Y."/>
            <person name="Xu W."/>
            <person name="Pan J."/>
            <person name="Luo Z.H."/>
            <person name="Li M."/>
        </authorList>
    </citation>
    <scope>NUCLEOTIDE SEQUENCE</scope>
    <source>
        <strain evidence="1">SpSt-1183</strain>
    </source>
</reference>
<organism evidence="1">
    <name type="scientific">Methanofollis liminatans</name>
    <dbReference type="NCBI Taxonomy" id="2201"/>
    <lineage>
        <taxon>Archaea</taxon>
        <taxon>Methanobacteriati</taxon>
        <taxon>Methanobacteriota</taxon>
        <taxon>Stenosarchaea group</taxon>
        <taxon>Methanomicrobia</taxon>
        <taxon>Methanomicrobiales</taxon>
        <taxon>Methanomicrobiaceae</taxon>
        <taxon>Methanofollis</taxon>
    </lineage>
</organism>
<dbReference type="AlphaFoldDB" id="A0A831M0K4"/>
<protein>
    <submittedName>
        <fullName evidence="1">Uncharacterized protein</fullName>
    </submittedName>
</protein>
<dbReference type="EMBL" id="DSBY01000303">
    <property type="protein sequence ID" value="HDS63937.1"/>
    <property type="molecule type" value="Genomic_DNA"/>
</dbReference>
<accession>A0A831M0K4</accession>
<dbReference type="Proteomes" id="UP000885648">
    <property type="component" value="Unassembled WGS sequence"/>
</dbReference>